<feature type="domain" description="Asparaginase/glutaminase C-terminal" evidence="9">
    <location>
        <begin position="272"/>
        <end position="388"/>
    </location>
</feature>
<accession>A0A9W4J7L0</accession>
<dbReference type="PIRSF" id="PIRSF001220">
    <property type="entry name" value="L-ASNase_gatD"/>
    <property type="match status" value="1"/>
</dbReference>
<evidence type="ECO:0000256" key="1">
    <source>
        <dbReference type="ARBA" id="ARBA00012920"/>
    </source>
</evidence>
<dbReference type="Pfam" id="PF17763">
    <property type="entry name" value="Asparaginase_C"/>
    <property type="match status" value="1"/>
</dbReference>
<dbReference type="InterPro" id="IPR040919">
    <property type="entry name" value="Asparaginase_C"/>
</dbReference>
<dbReference type="PROSITE" id="PS51732">
    <property type="entry name" value="ASN_GLN_ASE_3"/>
    <property type="match status" value="1"/>
</dbReference>
<dbReference type="SMART" id="SM00870">
    <property type="entry name" value="Asparaginase"/>
    <property type="match status" value="1"/>
</dbReference>
<dbReference type="InterPro" id="IPR002110">
    <property type="entry name" value="Ankyrin_rpt"/>
</dbReference>
<dbReference type="CDD" id="cd08963">
    <property type="entry name" value="L-asparaginase_I"/>
    <property type="match status" value="1"/>
</dbReference>
<dbReference type="Gene3D" id="3.40.50.1170">
    <property type="entry name" value="L-asparaginase, N-terminal domain"/>
    <property type="match status" value="1"/>
</dbReference>
<dbReference type="InterPro" id="IPR041725">
    <property type="entry name" value="L-asparaginase_I"/>
</dbReference>
<dbReference type="AlphaFoldDB" id="A0A9W4J7L0"/>
<dbReference type="InterPro" id="IPR036152">
    <property type="entry name" value="Asp/glu_Ase-like_sf"/>
</dbReference>
<evidence type="ECO:0000313" key="10">
    <source>
        <dbReference type="EMBL" id="CAG8384306.1"/>
    </source>
</evidence>
<dbReference type="PANTHER" id="PTHR11707">
    <property type="entry name" value="L-ASPARAGINASE"/>
    <property type="match status" value="1"/>
</dbReference>
<dbReference type="InterPro" id="IPR036770">
    <property type="entry name" value="Ankyrin_rpt-contain_sf"/>
</dbReference>
<evidence type="ECO:0000256" key="7">
    <source>
        <dbReference type="SAM" id="MobiDB-lite"/>
    </source>
</evidence>
<dbReference type="PRINTS" id="PR00139">
    <property type="entry name" value="ASNGLNASE"/>
</dbReference>
<evidence type="ECO:0000259" key="9">
    <source>
        <dbReference type="Pfam" id="PF17763"/>
    </source>
</evidence>
<name>A0A9W4J7L0_9EURO</name>
<comment type="caution">
    <text evidence="10">The sequence shown here is derived from an EMBL/GenBank/DDBJ whole genome shotgun (WGS) entry which is preliminary data.</text>
</comment>
<dbReference type="SUPFAM" id="SSF53774">
    <property type="entry name" value="Glutaminase/Asparaginase"/>
    <property type="match status" value="1"/>
</dbReference>
<feature type="region of interest" description="Disordered" evidence="7">
    <location>
        <begin position="567"/>
        <end position="590"/>
    </location>
</feature>
<dbReference type="InterPro" id="IPR027473">
    <property type="entry name" value="L-asparaginase_C"/>
</dbReference>
<organism evidence="10 11">
    <name type="scientific">Penicillium salamii</name>
    <dbReference type="NCBI Taxonomy" id="1612424"/>
    <lineage>
        <taxon>Eukaryota</taxon>
        <taxon>Fungi</taxon>
        <taxon>Dikarya</taxon>
        <taxon>Ascomycota</taxon>
        <taxon>Pezizomycotina</taxon>
        <taxon>Eurotiomycetes</taxon>
        <taxon>Eurotiomycetidae</taxon>
        <taxon>Eurotiales</taxon>
        <taxon>Aspergillaceae</taxon>
        <taxon>Penicillium</taxon>
    </lineage>
</organism>
<proteinExistence type="inferred from homology"/>
<evidence type="ECO:0000259" key="8">
    <source>
        <dbReference type="Pfam" id="PF00710"/>
    </source>
</evidence>
<keyword evidence="2" id="KW-0677">Repeat</keyword>
<gene>
    <name evidence="10" type="ORF">PSALAMII_LOCUS6376</name>
</gene>
<dbReference type="SFLD" id="SFLDS00057">
    <property type="entry name" value="Glutaminase/Asparaginase"/>
    <property type="match status" value="1"/>
</dbReference>
<dbReference type="Pfam" id="PF00710">
    <property type="entry name" value="Asparaginase"/>
    <property type="match status" value="1"/>
</dbReference>
<keyword evidence="4 6" id="KW-0040">ANK repeat</keyword>
<sequence>MLSATLNPQANKMIPTIPESGDGKPEEVILESRVLIIMTGGTICMQPSPSGFIPARGFQEECMARVPTFNDASTPTPMGVVVNAAGDQTEHPSLRTPMTAYGRRVRYTVYEFEELLDSSSIDAKGWAQIAETVERNYTLFDGFVILHGTDSLAYTCSALSFMLQNLGKPVVLTGSQAPMLELQNDATDNLLGSLVVAGHFMIPEVCLYFNNRLFRGNRSTKVAASDFAAFDAPNCPPLAVTTSMRTNVNWDMVHRPTSLEHFSIQTNLDTTHVACLRIFPGIKPEMVDAVLKLEGLRGLILETFGAGNAPSGQDNAMINVLASAIQRGIVIVNITQCLTGSVSPVYATGMSLSRAGVVAGLDMTTEGALTKLAYLLALPDATPESIAKRMSVSIRGELTESSLPIFRHPDGALPERIQTLTSMGYAIAHGDLEKVQAITKTEHHWLLNDADYSGNTPMVSPPPPSFLSPGFLNCMDLTPSQHMAATSPSAQILHFLLSQGGSVHLRNRAGRTPLFLAANAGLSEHTLLLRKSGAHLHSDERPAAELLARHRPFVWGMAGVGPKEISQREMDEEWDWDTRQNRMTAGSAPS</sequence>
<evidence type="ECO:0000256" key="4">
    <source>
        <dbReference type="ARBA" id="ARBA00023043"/>
    </source>
</evidence>
<feature type="compositionally biased region" description="Polar residues" evidence="7">
    <location>
        <begin position="1"/>
        <end position="10"/>
    </location>
</feature>
<dbReference type="InterPro" id="IPR006034">
    <property type="entry name" value="Asparaginase/glutaminase-like"/>
</dbReference>
<dbReference type="InterPro" id="IPR027474">
    <property type="entry name" value="L-asparaginase_N"/>
</dbReference>
<dbReference type="SUPFAM" id="SSF48403">
    <property type="entry name" value="Ankyrin repeat"/>
    <property type="match status" value="1"/>
</dbReference>
<dbReference type="InterPro" id="IPR037152">
    <property type="entry name" value="L-asparaginase_N_sf"/>
</dbReference>
<reference evidence="10" key="1">
    <citation type="submission" date="2021-07" db="EMBL/GenBank/DDBJ databases">
        <authorList>
            <person name="Branca A.L. A."/>
        </authorList>
    </citation>
    <scope>NUCLEOTIDE SEQUENCE</scope>
</reference>
<feature type="region of interest" description="Disordered" evidence="7">
    <location>
        <begin position="1"/>
        <end position="24"/>
    </location>
</feature>
<dbReference type="OrthoDB" id="542841at2759"/>
<dbReference type="EMBL" id="CAJVPA010000190">
    <property type="protein sequence ID" value="CAG8384306.1"/>
    <property type="molecule type" value="Genomic_DNA"/>
</dbReference>
<feature type="compositionally biased region" description="Polar residues" evidence="7">
    <location>
        <begin position="581"/>
        <end position="590"/>
    </location>
</feature>
<protein>
    <recommendedName>
        <fullName evidence="1">asparaginase</fullName>
        <ecNumber evidence="1">3.5.1.1</ecNumber>
    </recommendedName>
</protein>
<dbReference type="GO" id="GO:0009066">
    <property type="term" value="P:aspartate family amino acid metabolic process"/>
    <property type="evidence" value="ECO:0007669"/>
    <property type="project" value="UniProtKB-ARBA"/>
</dbReference>
<evidence type="ECO:0000256" key="2">
    <source>
        <dbReference type="ARBA" id="ARBA00022737"/>
    </source>
</evidence>
<dbReference type="PIRSF" id="PIRSF500176">
    <property type="entry name" value="L_ASNase"/>
    <property type="match status" value="1"/>
</dbReference>
<evidence type="ECO:0000256" key="6">
    <source>
        <dbReference type="PROSITE-ProRule" id="PRU00023"/>
    </source>
</evidence>
<dbReference type="Proteomes" id="UP001152646">
    <property type="component" value="Unassembled WGS sequence"/>
</dbReference>
<feature type="domain" description="L-asparaginase N-terminal" evidence="8">
    <location>
        <begin position="33"/>
        <end position="252"/>
    </location>
</feature>
<dbReference type="Gene3D" id="1.25.40.20">
    <property type="entry name" value="Ankyrin repeat-containing domain"/>
    <property type="match status" value="1"/>
</dbReference>
<dbReference type="PANTHER" id="PTHR11707:SF28">
    <property type="entry name" value="60 KDA LYSOPHOSPHOLIPASE"/>
    <property type="match status" value="1"/>
</dbReference>
<evidence type="ECO:0000313" key="11">
    <source>
        <dbReference type="Proteomes" id="UP001152646"/>
    </source>
</evidence>
<dbReference type="Gene3D" id="3.40.50.40">
    <property type="match status" value="1"/>
</dbReference>
<keyword evidence="3" id="KW-0378">Hydrolase</keyword>
<dbReference type="EC" id="3.5.1.1" evidence="1"/>
<dbReference type="PROSITE" id="PS50088">
    <property type="entry name" value="ANK_REPEAT"/>
    <property type="match status" value="1"/>
</dbReference>
<dbReference type="GO" id="GO:0004067">
    <property type="term" value="F:asparaginase activity"/>
    <property type="evidence" value="ECO:0007669"/>
    <property type="project" value="UniProtKB-UniRule"/>
</dbReference>
<comment type="similarity">
    <text evidence="5">In the N-terminal section; belongs to the asparaginase 1 family.</text>
</comment>
<evidence type="ECO:0000256" key="3">
    <source>
        <dbReference type="ARBA" id="ARBA00022801"/>
    </source>
</evidence>
<dbReference type="FunFam" id="3.40.50.1170:FF:000003">
    <property type="entry name" value="60 kDa lysophospholipase"/>
    <property type="match status" value="1"/>
</dbReference>
<feature type="repeat" description="ANK" evidence="6">
    <location>
        <begin position="509"/>
        <end position="541"/>
    </location>
</feature>
<evidence type="ECO:0000256" key="5">
    <source>
        <dbReference type="ARBA" id="ARBA00061199"/>
    </source>
</evidence>
<dbReference type="FunFam" id="3.40.50.40:FF:000001">
    <property type="entry name" value="L-asparaginase 1"/>
    <property type="match status" value="1"/>
</dbReference>